<dbReference type="InterPro" id="IPR026817">
    <property type="entry name" value="Ect2"/>
</dbReference>
<comment type="caution">
    <text evidence="2">The sequence shown here is derived from an EMBL/GenBank/DDBJ whole genome shotgun (WGS) entry which is preliminary data.</text>
</comment>
<dbReference type="PANTHER" id="PTHR16777:SF2">
    <property type="entry name" value="PROTEIN ECT2"/>
    <property type="match status" value="1"/>
</dbReference>
<keyword evidence="3" id="KW-1185">Reference proteome</keyword>
<evidence type="ECO:0000313" key="3">
    <source>
        <dbReference type="Proteomes" id="UP000242450"/>
    </source>
</evidence>
<gene>
    <name evidence="2" type="ORF">Celaphus_00012503</name>
</gene>
<dbReference type="EMBL" id="MKHE01000019">
    <property type="protein sequence ID" value="OWK05673.1"/>
    <property type="molecule type" value="Genomic_DNA"/>
</dbReference>
<organism evidence="2 3">
    <name type="scientific">Cervus elaphus hippelaphus</name>
    <name type="common">European red deer</name>
    <dbReference type="NCBI Taxonomy" id="46360"/>
    <lineage>
        <taxon>Eukaryota</taxon>
        <taxon>Metazoa</taxon>
        <taxon>Chordata</taxon>
        <taxon>Craniata</taxon>
        <taxon>Vertebrata</taxon>
        <taxon>Euteleostomi</taxon>
        <taxon>Mammalia</taxon>
        <taxon>Eutheria</taxon>
        <taxon>Laurasiatheria</taxon>
        <taxon>Artiodactyla</taxon>
        <taxon>Ruminantia</taxon>
        <taxon>Pecora</taxon>
        <taxon>Cervidae</taxon>
        <taxon>Cervinae</taxon>
        <taxon>Cervus</taxon>
    </lineage>
</organism>
<reference evidence="2 3" key="1">
    <citation type="journal article" date="2018" name="Mol. Genet. Genomics">
        <title>The red deer Cervus elaphus genome CerEla1.0: sequencing, annotating, genes, and chromosomes.</title>
        <authorList>
            <person name="Bana N.A."/>
            <person name="Nyiri A."/>
            <person name="Nagy J."/>
            <person name="Frank K."/>
            <person name="Nagy T."/>
            <person name="Steger V."/>
            <person name="Schiller M."/>
            <person name="Lakatos P."/>
            <person name="Sugar L."/>
            <person name="Horn P."/>
            <person name="Barta E."/>
            <person name="Orosz L."/>
        </authorList>
    </citation>
    <scope>NUCLEOTIDE SEQUENCE [LARGE SCALE GENOMIC DNA]</scope>
    <source>
        <strain evidence="2">Hungarian</strain>
    </source>
</reference>
<dbReference type="PANTHER" id="PTHR16777">
    <property type="entry name" value="PROTEIN ECT2"/>
    <property type="match status" value="1"/>
</dbReference>
<evidence type="ECO:0000313" key="2">
    <source>
        <dbReference type="EMBL" id="OWK05673.1"/>
    </source>
</evidence>
<feature type="non-terminal residue" evidence="2">
    <location>
        <position position="1"/>
    </location>
</feature>
<dbReference type="OrthoDB" id="9997817at2759"/>
<feature type="region of interest" description="Disordered" evidence="1">
    <location>
        <begin position="52"/>
        <end position="78"/>
    </location>
</feature>
<evidence type="ECO:0000256" key="1">
    <source>
        <dbReference type="SAM" id="MobiDB-lite"/>
    </source>
</evidence>
<dbReference type="GO" id="GO:0005096">
    <property type="term" value="F:GTPase activator activity"/>
    <property type="evidence" value="ECO:0007669"/>
    <property type="project" value="InterPro"/>
</dbReference>
<protein>
    <submittedName>
        <fullName evidence="2">ECT2</fullName>
    </submittedName>
</protein>
<feature type="region of interest" description="Disordered" evidence="1">
    <location>
        <begin position="95"/>
        <end position="121"/>
    </location>
</feature>
<dbReference type="AlphaFoldDB" id="A0A212CI13"/>
<dbReference type="GO" id="GO:0000281">
    <property type="term" value="P:mitotic cytokinesis"/>
    <property type="evidence" value="ECO:0007669"/>
    <property type="project" value="TreeGrafter"/>
</dbReference>
<proteinExistence type="predicted"/>
<sequence length="121" mass="13397">ENLIYTADPESFEVNTKDMDSTLSRASRAIKKTSKKVTRAFSFSKTPKRALRRALMASQSSAEGRSPSSNEKHVMSRLASTSSLAENLIYTADPESFEVNTKDMDSTLSRASRAIKKTSKK</sequence>
<name>A0A212CI13_CEREH</name>
<dbReference type="Proteomes" id="UP000242450">
    <property type="component" value="Chromosome 19"/>
</dbReference>
<accession>A0A212CI13</accession>
<dbReference type="GO" id="GO:0007399">
    <property type="term" value="P:nervous system development"/>
    <property type="evidence" value="ECO:0007669"/>
    <property type="project" value="TreeGrafter"/>
</dbReference>
<feature type="non-terminal residue" evidence="2">
    <location>
        <position position="121"/>
    </location>
</feature>
<feature type="compositionally biased region" description="Polar residues" evidence="1">
    <location>
        <begin position="57"/>
        <end position="69"/>
    </location>
</feature>
<dbReference type="GO" id="GO:2000431">
    <property type="term" value="P:regulation of cytokinesis, actomyosin contractile ring assembly"/>
    <property type="evidence" value="ECO:0007669"/>
    <property type="project" value="InterPro"/>
</dbReference>
<dbReference type="GO" id="GO:0005634">
    <property type="term" value="C:nucleus"/>
    <property type="evidence" value="ECO:0007669"/>
    <property type="project" value="InterPro"/>
</dbReference>
<dbReference type="GO" id="GO:0005938">
    <property type="term" value="C:cell cortex"/>
    <property type="evidence" value="ECO:0007669"/>
    <property type="project" value="TreeGrafter"/>
</dbReference>
<dbReference type="GO" id="GO:0005085">
    <property type="term" value="F:guanyl-nucleotide exchange factor activity"/>
    <property type="evidence" value="ECO:0007669"/>
    <property type="project" value="InterPro"/>
</dbReference>